<proteinExistence type="predicted"/>
<reference evidence="1" key="1">
    <citation type="journal article" date="2019" name="MBio">
        <title>Virus Genomes from Deep Sea Sediments Expand the Ocean Megavirome and Support Independent Origins of Viral Gigantism.</title>
        <authorList>
            <person name="Backstrom D."/>
            <person name="Yutin N."/>
            <person name="Jorgensen S.L."/>
            <person name="Dharamshi J."/>
            <person name="Homa F."/>
            <person name="Zaremba-Niedwiedzka K."/>
            <person name="Spang A."/>
            <person name="Wolf Y.I."/>
            <person name="Koonin E.V."/>
            <person name="Ettema T.J."/>
        </authorList>
    </citation>
    <scope>NUCLEOTIDE SEQUENCE</scope>
</reference>
<evidence type="ECO:0000313" key="1">
    <source>
        <dbReference type="EMBL" id="QBK90242.1"/>
    </source>
</evidence>
<organism evidence="1">
    <name type="scientific">Pithovirus LCPAC102</name>
    <dbReference type="NCBI Taxonomy" id="2506587"/>
    <lineage>
        <taxon>Viruses</taxon>
        <taxon>Pithoviruses</taxon>
    </lineage>
</organism>
<protein>
    <submittedName>
        <fullName evidence="1">Uncharacterized protein</fullName>
    </submittedName>
</protein>
<name>A0A4D5XF72_9VIRU</name>
<sequence>MNKPIFIWNGTYLGEFFKTNILYETYYIQTKTKYWTINYLSNTLICAIKKVDSVMPCIYDELMPIFNLPKIGTHYIKYKNNIYILYKILYDTNYSIMPEILLSSIDINKFDEFYRSKIRHIYIIRDLIGITHTNDNDIIVRQSYNKNMVLNIISFKTYGINESISINSTITNTCKKKWFTKNKEEINIRHIYREIFKDVNNIDDIPIYISDIIIKMSNIIKRINPEYCYITNIISDKIMNKLSLMID</sequence>
<gene>
    <name evidence="1" type="ORF">LCPAC102_01550</name>
</gene>
<accession>A0A4D5XF72</accession>
<dbReference type="EMBL" id="MK500470">
    <property type="protein sequence ID" value="QBK90242.1"/>
    <property type="molecule type" value="Genomic_DNA"/>
</dbReference>